<evidence type="ECO:0000259" key="1">
    <source>
        <dbReference type="PROSITE" id="PS50075"/>
    </source>
</evidence>
<proteinExistence type="predicted"/>
<keyword evidence="3" id="KW-1185">Reference proteome</keyword>
<organism evidence="2 3">
    <name type="scientific">Kutzneria chonburiensis</name>
    <dbReference type="NCBI Taxonomy" id="1483604"/>
    <lineage>
        <taxon>Bacteria</taxon>
        <taxon>Bacillati</taxon>
        <taxon>Actinomycetota</taxon>
        <taxon>Actinomycetes</taxon>
        <taxon>Pseudonocardiales</taxon>
        <taxon>Pseudonocardiaceae</taxon>
        <taxon>Kutzneria</taxon>
    </lineage>
</organism>
<dbReference type="PROSITE" id="PS50075">
    <property type="entry name" value="CARRIER"/>
    <property type="match status" value="1"/>
</dbReference>
<accession>A0ABV6MMS6</accession>
<dbReference type="Proteomes" id="UP001589810">
    <property type="component" value="Unassembled WGS sequence"/>
</dbReference>
<reference evidence="2 3" key="1">
    <citation type="submission" date="2024-09" db="EMBL/GenBank/DDBJ databases">
        <authorList>
            <person name="Sun Q."/>
            <person name="Mori K."/>
        </authorList>
    </citation>
    <scope>NUCLEOTIDE SEQUENCE [LARGE SCALE GENOMIC DNA]</scope>
    <source>
        <strain evidence="2 3">TBRC 1432</strain>
    </source>
</reference>
<dbReference type="SUPFAM" id="SSF47336">
    <property type="entry name" value="ACP-like"/>
    <property type="match status" value="1"/>
</dbReference>
<name>A0ABV6MMS6_9PSEU</name>
<evidence type="ECO:0000313" key="3">
    <source>
        <dbReference type="Proteomes" id="UP001589810"/>
    </source>
</evidence>
<evidence type="ECO:0000313" key="2">
    <source>
        <dbReference type="EMBL" id="MFC0541603.1"/>
    </source>
</evidence>
<dbReference type="InterPro" id="IPR009081">
    <property type="entry name" value="PP-bd_ACP"/>
</dbReference>
<gene>
    <name evidence="2" type="ORF">ACFFH7_08930</name>
</gene>
<dbReference type="Gene3D" id="1.10.1200.10">
    <property type="entry name" value="ACP-like"/>
    <property type="match status" value="1"/>
</dbReference>
<feature type="domain" description="Carrier" evidence="1">
    <location>
        <begin position="6"/>
        <end position="85"/>
    </location>
</feature>
<dbReference type="EMBL" id="JBHLUD010000002">
    <property type="protein sequence ID" value="MFC0541603.1"/>
    <property type="molecule type" value="Genomic_DNA"/>
</dbReference>
<dbReference type="RefSeq" id="WP_273942368.1">
    <property type="nucleotide sequence ID" value="NZ_CP097263.1"/>
</dbReference>
<dbReference type="Pfam" id="PF00550">
    <property type="entry name" value="PP-binding"/>
    <property type="match status" value="1"/>
</dbReference>
<comment type="caution">
    <text evidence="2">The sequence shown here is derived from an EMBL/GenBank/DDBJ whole genome shotgun (WGS) entry which is preliminary data.</text>
</comment>
<dbReference type="InterPro" id="IPR036736">
    <property type="entry name" value="ACP-like_sf"/>
</dbReference>
<sequence>MRQDTEIDPARLAQVRDVVAEVFSAEPAAVAAAGSFEDDLDTNSLLAVDLCVRLEADFGISISNDELPQLMTDLRTVYEFVADKAKW</sequence>
<protein>
    <submittedName>
        <fullName evidence="2">Acyl carrier protein</fullName>
    </submittedName>
</protein>